<feature type="transmembrane region" description="Helical" evidence="8">
    <location>
        <begin position="236"/>
        <end position="265"/>
    </location>
</feature>
<evidence type="ECO:0000256" key="1">
    <source>
        <dbReference type="ARBA" id="ARBA00004651"/>
    </source>
</evidence>
<comment type="similarity">
    <text evidence="2">Belongs to the autoinducer-2 exporter (AI-2E) (TC 2.A.86) family.</text>
</comment>
<evidence type="ECO:0000256" key="8">
    <source>
        <dbReference type="SAM" id="Phobius"/>
    </source>
</evidence>
<comment type="subcellular location">
    <subcellularLocation>
        <location evidence="1">Cell membrane</location>
        <topology evidence="1">Multi-pass membrane protein</topology>
    </subcellularLocation>
</comment>
<evidence type="ECO:0000256" key="6">
    <source>
        <dbReference type="ARBA" id="ARBA00022989"/>
    </source>
</evidence>
<protein>
    <submittedName>
        <fullName evidence="9">AI-2E family transporter</fullName>
    </submittedName>
</protein>
<organism evidence="9 10">
    <name type="scientific">Candidatus Ornithocaccomicrobium faecavium</name>
    <dbReference type="NCBI Taxonomy" id="2840890"/>
    <lineage>
        <taxon>Bacteria</taxon>
        <taxon>Bacillati</taxon>
        <taxon>Bacillota</taxon>
        <taxon>Clostridia</taxon>
        <taxon>Candidatus Ornithocaccomicrobium</taxon>
    </lineage>
</organism>
<keyword evidence="6 8" id="KW-1133">Transmembrane helix</keyword>
<dbReference type="Proteomes" id="UP000886884">
    <property type="component" value="Unassembled WGS sequence"/>
</dbReference>
<feature type="transmembrane region" description="Helical" evidence="8">
    <location>
        <begin position="35"/>
        <end position="52"/>
    </location>
</feature>
<dbReference type="PANTHER" id="PTHR21716">
    <property type="entry name" value="TRANSMEMBRANE PROTEIN"/>
    <property type="match status" value="1"/>
</dbReference>
<keyword evidence="3" id="KW-0813">Transport</keyword>
<feature type="transmembrane region" description="Helical" evidence="8">
    <location>
        <begin position="150"/>
        <end position="172"/>
    </location>
</feature>
<proteinExistence type="inferred from homology"/>
<name>A0A9D1P757_9FIRM</name>
<reference evidence="9" key="2">
    <citation type="journal article" date="2021" name="PeerJ">
        <title>Extensive microbial diversity within the chicken gut microbiome revealed by metagenomics and culture.</title>
        <authorList>
            <person name="Gilroy R."/>
            <person name="Ravi A."/>
            <person name="Getino M."/>
            <person name="Pursley I."/>
            <person name="Horton D.L."/>
            <person name="Alikhan N.F."/>
            <person name="Baker D."/>
            <person name="Gharbi K."/>
            <person name="Hall N."/>
            <person name="Watson M."/>
            <person name="Adriaenssens E.M."/>
            <person name="Foster-Nyarko E."/>
            <person name="Jarju S."/>
            <person name="Secka A."/>
            <person name="Antonio M."/>
            <person name="Oren A."/>
            <person name="Chaudhuri R.R."/>
            <person name="La Ragione R."/>
            <person name="Hildebrand F."/>
            <person name="Pallen M.J."/>
        </authorList>
    </citation>
    <scope>NUCLEOTIDE SEQUENCE</scope>
    <source>
        <strain evidence="9">CHK183-6373</strain>
    </source>
</reference>
<feature type="transmembrane region" description="Helical" evidence="8">
    <location>
        <begin position="12"/>
        <end position="29"/>
    </location>
</feature>
<dbReference type="EMBL" id="DVOT01000134">
    <property type="protein sequence ID" value="HIV27796.1"/>
    <property type="molecule type" value="Genomic_DNA"/>
</dbReference>
<dbReference type="InterPro" id="IPR002549">
    <property type="entry name" value="AI-2E-like"/>
</dbReference>
<evidence type="ECO:0000313" key="9">
    <source>
        <dbReference type="EMBL" id="HIV27796.1"/>
    </source>
</evidence>
<accession>A0A9D1P757</accession>
<evidence type="ECO:0000256" key="7">
    <source>
        <dbReference type="ARBA" id="ARBA00023136"/>
    </source>
</evidence>
<dbReference type="AlphaFoldDB" id="A0A9D1P757"/>
<evidence type="ECO:0000256" key="3">
    <source>
        <dbReference type="ARBA" id="ARBA00022448"/>
    </source>
</evidence>
<evidence type="ECO:0000313" key="10">
    <source>
        <dbReference type="Proteomes" id="UP000886884"/>
    </source>
</evidence>
<dbReference type="GO" id="GO:0005886">
    <property type="term" value="C:plasma membrane"/>
    <property type="evidence" value="ECO:0007669"/>
    <property type="project" value="UniProtKB-SubCell"/>
</dbReference>
<feature type="transmembrane region" description="Helical" evidence="8">
    <location>
        <begin position="205"/>
        <end position="230"/>
    </location>
</feature>
<dbReference type="PANTHER" id="PTHR21716:SF53">
    <property type="entry name" value="PERMEASE PERM-RELATED"/>
    <property type="match status" value="1"/>
</dbReference>
<evidence type="ECO:0000256" key="4">
    <source>
        <dbReference type="ARBA" id="ARBA00022475"/>
    </source>
</evidence>
<evidence type="ECO:0000256" key="5">
    <source>
        <dbReference type="ARBA" id="ARBA00022692"/>
    </source>
</evidence>
<feature type="transmembrane region" description="Helical" evidence="8">
    <location>
        <begin position="272"/>
        <end position="294"/>
    </location>
</feature>
<comment type="caution">
    <text evidence="9">The sequence shown here is derived from an EMBL/GenBank/DDBJ whole genome shotgun (WGS) entry which is preliminary data.</text>
</comment>
<dbReference type="GO" id="GO:0055085">
    <property type="term" value="P:transmembrane transport"/>
    <property type="evidence" value="ECO:0007669"/>
    <property type="project" value="TreeGrafter"/>
</dbReference>
<evidence type="ECO:0000256" key="2">
    <source>
        <dbReference type="ARBA" id="ARBA00009773"/>
    </source>
</evidence>
<reference evidence="9" key="1">
    <citation type="submission" date="2020-10" db="EMBL/GenBank/DDBJ databases">
        <authorList>
            <person name="Gilroy R."/>
        </authorList>
    </citation>
    <scope>NUCLEOTIDE SEQUENCE</scope>
    <source>
        <strain evidence="9">CHK183-6373</strain>
    </source>
</reference>
<keyword evidence="7 8" id="KW-0472">Membrane</keyword>
<dbReference type="Pfam" id="PF01594">
    <property type="entry name" value="AI-2E_transport"/>
    <property type="match status" value="1"/>
</dbReference>
<gene>
    <name evidence="9" type="ORF">IAA64_07500</name>
</gene>
<sequence>MQRAFRLEPKTWKLIALAALVAAAAIGFWPYLAPALRLLLGGGAIAFLLDPLCQRLCVRLKRPLAAGVAILGVAAALIGLVLLLAPFMVRQVGALADAIPSSVAAVRALVERVEGFFRNKGIALGSLAANLDWNAVSGLLSGALGSVVGFFGNLAAGISSFGMMVVLAYFFLADRDNLLLRLEMLVPLAHRALAIRMAGAVKRELLLYLRGQALISLLVGALASVALLLAGLPSALVLGSLIGVLNLVPYFGPILGGIPAVILALGGGWRRVAFVLLALVAVQQIDGALISPRVMGGLTGVSPASVLLAIAIGSSVGGIAGMLFALPVLLILRISLRVWAQRRETD</sequence>
<keyword evidence="5 8" id="KW-0812">Transmembrane</keyword>
<feature type="transmembrane region" description="Helical" evidence="8">
    <location>
        <begin position="64"/>
        <end position="85"/>
    </location>
</feature>
<keyword evidence="4" id="KW-1003">Cell membrane</keyword>
<feature type="transmembrane region" description="Helical" evidence="8">
    <location>
        <begin position="306"/>
        <end position="332"/>
    </location>
</feature>